<reference evidence="5 6" key="1">
    <citation type="submission" date="2024-03" db="EMBL/GenBank/DDBJ databases">
        <title>Genome-scale model development and genomic sequencing of the oleaginous clade Lipomyces.</title>
        <authorList>
            <consortium name="Lawrence Berkeley National Laboratory"/>
            <person name="Czajka J.J."/>
            <person name="Han Y."/>
            <person name="Kim J."/>
            <person name="Mondo S.J."/>
            <person name="Hofstad B.A."/>
            <person name="Robles A."/>
            <person name="Haridas S."/>
            <person name="Riley R."/>
            <person name="LaButti K."/>
            <person name="Pangilinan J."/>
            <person name="Andreopoulos W."/>
            <person name="Lipzen A."/>
            <person name="Yan J."/>
            <person name="Wang M."/>
            <person name="Ng V."/>
            <person name="Grigoriev I.V."/>
            <person name="Spatafora J.W."/>
            <person name="Magnuson J.K."/>
            <person name="Baker S.E."/>
            <person name="Pomraning K.R."/>
        </authorList>
    </citation>
    <scope>NUCLEOTIDE SEQUENCE [LARGE SCALE GENOMIC DNA]</scope>
    <source>
        <strain evidence="5 6">Phaff 52-87</strain>
    </source>
</reference>
<accession>A0ABR1F1V1</accession>
<keyword evidence="1" id="KW-0479">Metal-binding</keyword>
<dbReference type="EMBL" id="JBBJBU010000010">
    <property type="protein sequence ID" value="KAK7203834.1"/>
    <property type="molecule type" value="Genomic_DNA"/>
</dbReference>
<sequence>MQKVEFIICEAETESQDSLANGGNRRQKVRTSCESCRVKKTKCDGLRPTCGYCSQRQLECKYGEVPMMAIRTRSISAFRTSNSPAKSKQSSAAGKVNKRKASEISVDESPAAATTIAKAEAVNATTATTAPPPPPLAQTARPRHSTHTEPVFSPSSPSLSVSVQSSGVSDTEITSASGGSPKHDHRTILDYAVNQRQNLVASDPVITTALGRGTPSLSTLPARHTLLPGSLLQWPKVSMLTVERYDFSHSVLSYETKVQSDALPDDPVGALKTLDLIVQDEELASAILDSFMLDFFAFYPILDLDQTRKLISKWQAVKRCTCTLVEKSLLAIIFALACQSKNLVAKHPQLRGTSKELYELCNFLLPSALRFATIGAVQFLILMSAYESMLFRPMGCYRFYSLAWSNLQILLGRDEQYQIGLEWDLSLRAYWTLFILDSQFRAEFELAPLGIGTLESEIELPSGISEDGSSLEKYGGINIWYYLYARISSRRLLNRVHSTLYSQDPAVALMKPGLLITTTEELYYQLETWRENLPEQLQFSLDDEAEDLFTLARVIRQQGSDNLQDAILAEYRGFLKIQYDITRTILHRFYLYYVLHISELSPQQDALVEKWFYDKARLCVVGEINYNIPLMFLETGNILALPSHFAHSVALMMAYMAADALGLDRADVERAVALSTSRIREYVAPHMGIAYAILERLDSMWDKLRCSCI</sequence>
<gene>
    <name evidence="5" type="ORF">BZA70DRAFT_282194</name>
</gene>
<dbReference type="CDD" id="cd12148">
    <property type="entry name" value="fungal_TF_MHR"/>
    <property type="match status" value="1"/>
</dbReference>
<keyword evidence="2" id="KW-0539">Nucleus</keyword>
<evidence type="ECO:0000256" key="2">
    <source>
        <dbReference type="ARBA" id="ARBA00023242"/>
    </source>
</evidence>
<dbReference type="PROSITE" id="PS00463">
    <property type="entry name" value="ZN2_CY6_FUNGAL_1"/>
    <property type="match status" value="1"/>
</dbReference>
<evidence type="ECO:0000256" key="3">
    <source>
        <dbReference type="SAM" id="MobiDB-lite"/>
    </source>
</evidence>
<feature type="region of interest" description="Disordered" evidence="3">
    <location>
        <begin position="79"/>
        <end position="111"/>
    </location>
</feature>
<proteinExistence type="predicted"/>
<dbReference type="Pfam" id="PF00172">
    <property type="entry name" value="Zn_clus"/>
    <property type="match status" value="1"/>
</dbReference>
<feature type="compositionally biased region" description="Polar residues" evidence="3">
    <location>
        <begin position="79"/>
        <end position="92"/>
    </location>
</feature>
<feature type="region of interest" description="Disordered" evidence="3">
    <location>
        <begin position="124"/>
        <end position="163"/>
    </location>
</feature>
<keyword evidence="6" id="KW-1185">Reference proteome</keyword>
<dbReference type="InterPro" id="IPR001138">
    <property type="entry name" value="Zn2Cys6_DnaBD"/>
</dbReference>
<organism evidence="5 6">
    <name type="scientific">Myxozyma melibiosi</name>
    <dbReference type="NCBI Taxonomy" id="54550"/>
    <lineage>
        <taxon>Eukaryota</taxon>
        <taxon>Fungi</taxon>
        <taxon>Dikarya</taxon>
        <taxon>Ascomycota</taxon>
        <taxon>Saccharomycotina</taxon>
        <taxon>Lipomycetes</taxon>
        <taxon>Lipomycetales</taxon>
        <taxon>Lipomycetaceae</taxon>
        <taxon>Myxozyma</taxon>
    </lineage>
</organism>
<dbReference type="InterPro" id="IPR053181">
    <property type="entry name" value="EcdB-like_regulator"/>
</dbReference>
<dbReference type="SUPFAM" id="SSF57701">
    <property type="entry name" value="Zn2/Cys6 DNA-binding domain"/>
    <property type="match status" value="1"/>
</dbReference>
<name>A0ABR1F1V1_9ASCO</name>
<evidence type="ECO:0000259" key="4">
    <source>
        <dbReference type="PROSITE" id="PS50048"/>
    </source>
</evidence>
<evidence type="ECO:0000256" key="1">
    <source>
        <dbReference type="ARBA" id="ARBA00022723"/>
    </source>
</evidence>
<dbReference type="GeneID" id="90038753"/>
<dbReference type="InterPro" id="IPR036864">
    <property type="entry name" value="Zn2-C6_fun-type_DNA-bd_sf"/>
</dbReference>
<dbReference type="SMART" id="SM00066">
    <property type="entry name" value="GAL4"/>
    <property type="match status" value="1"/>
</dbReference>
<dbReference type="PANTHER" id="PTHR47785">
    <property type="entry name" value="ZN(II)2CYS6 TRANSCRIPTION FACTOR (EUROFUNG)-RELATED-RELATED"/>
    <property type="match status" value="1"/>
</dbReference>
<dbReference type="RefSeq" id="XP_064766867.1">
    <property type="nucleotide sequence ID" value="XM_064913241.1"/>
</dbReference>
<dbReference type="Gene3D" id="4.10.240.10">
    <property type="entry name" value="Zn(2)-C6 fungal-type DNA-binding domain"/>
    <property type="match status" value="1"/>
</dbReference>
<dbReference type="Pfam" id="PF04082">
    <property type="entry name" value="Fungal_trans"/>
    <property type="match status" value="1"/>
</dbReference>
<feature type="compositionally biased region" description="Low complexity" evidence="3">
    <location>
        <begin position="150"/>
        <end position="163"/>
    </location>
</feature>
<dbReference type="Proteomes" id="UP001498771">
    <property type="component" value="Unassembled WGS sequence"/>
</dbReference>
<dbReference type="CDD" id="cd00067">
    <property type="entry name" value="GAL4"/>
    <property type="match status" value="1"/>
</dbReference>
<dbReference type="PROSITE" id="PS50048">
    <property type="entry name" value="ZN2_CY6_FUNGAL_2"/>
    <property type="match status" value="1"/>
</dbReference>
<feature type="domain" description="Zn(2)-C6 fungal-type" evidence="4">
    <location>
        <begin position="32"/>
        <end position="62"/>
    </location>
</feature>
<comment type="caution">
    <text evidence="5">The sequence shown here is derived from an EMBL/GenBank/DDBJ whole genome shotgun (WGS) entry which is preliminary data.</text>
</comment>
<dbReference type="InterPro" id="IPR007219">
    <property type="entry name" value="XnlR_reg_dom"/>
</dbReference>
<protein>
    <recommendedName>
        <fullName evidence="4">Zn(2)-C6 fungal-type domain-containing protein</fullName>
    </recommendedName>
</protein>
<evidence type="ECO:0000313" key="6">
    <source>
        <dbReference type="Proteomes" id="UP001498771"/>
    </source>
</evidence>
<evidence type="ECO:0000313" key="5">
    <source>
        <dbReference type="EMBL" id="KAK7203834.1"/>
    </source>
</evidence>